<feature type="transmembrane region" description="Helical" evidence="1">
    <location>
        <begin position="7"/>
        <end position="27"/>
    </location>
</feature>
<feature type="transmembrane region" description="Helical" evidence="1">
    <location>
        <begin position="145"/>
        <end position="165"/>
    </location>
</feature>
<evidence type="ECO:0000313" key="2">
    <source>
        <dbReference type="EMBL" id="CAE0643938.1"/>
    </source>
</evidence>
<gene>
    <name evidence="2" type="ORF">LGLO00237_LOCUS427</name>
</gene>
<keyword evidence="1" id="KW-0472">Membrane</keyword>
<keyword evidence="1" id="KW-0812">Transmembrane</keyword>
<accession>A0A7S3Y8C2</accession>
<feature type="transmembrane region" description="Helical" evidence="1">
    <location>
        <begin position="109"/>
        <end position="133"/>
    </location>
</feature>
<proteinExistence type="predicted"/>
<dbReference type="AlphaFoldDB" id="A0A7S3Y8C2"/>
<keyword evidence="1" id="KW-1133">Transmembrane helix</keyword>
<feature type="transmembrane region" description="Helical" evidence="1">
    <location>
        <begin position="196"/>
        <end position="218"/>
    </location>
</feature>
<name>A0A7S3Y8C2_9EUKA</name>
<organism evidence="2">
    <name type="scientific">Lotharella globosa</name>
    <dbReference type="NCBI Taxonomy" id="91324"/>
    <lineage>
        <taxon>Eukaryota</taxon>
        <taxon>Sar</taxon>
        <taxon>Rhizaria</taxon>
        <taxon>Cercozoa</taxon>
        <taxon>Chlorarachniophyceae</taxon>
        <taxon>Lotharella</taxon>
    </lineage>
</organism>
<protein>
    <submittedName>
        <fullName evidence="2">Uncharacterized protein</fullName>
    </submittedName>
</protein>
<evidence type="ECO:0000256" key="1">
    <source>
        <dbReference type="SAM" id="Phobius"/>
    </source>
</evidence>
<reference evidence="2" key="1">
    <citation type="submission" date="2021-01" db="EMBL/GenBank/DDBJ databases">
        <authorList>
            <person name="Corre E."/>
            <person name="Pelletier E."/>
            <person name="Niang G."/>
            <person name="Scheremetjew M."/>
            <person name="Finn R."/>
            <person name="Kale V."/>
            <person name="Holt S."/>
            <person name="Cochrane G."/>
            <person name="Meng A."/>
            <person name="Brown T."/>
            <person name="Cohen L."/>
        </authorList>
    </citation>
    <scope>NUCLEOTIDE SEQUENCE</scope>
    <source>
        <strain evidence="2">CCCM811</strain>
    </source>
</reference>
<dbReference type="EMBL" id="HBIV01000613">
    <property type="protein sequence ID" value="CAE0643938.1"/>
    <property type="molecule type" value="Transcribed_RNA"/>
</dbReference>
<sequence>MPAGDTCCHIVSILLAGTAIIFGSVALGGTEPNELSWSVAKLEVSDDAGVPADCKYKYLFGLVALQRELQSCGGETSSKDERYSNTDECKALLGQGSTVLCNTCRDTGAAIATIETVMMMLGIFAGITIVFRMCDQNKEDPLKHFIVTLLLTGVTIGLFVAWVLWLSTCHQEIRIHIMNIQNTQVLDGPALGDAKAVGVSSGFSLALVSMFFALFATFNEYRIALYGMDAPAQAKKEDVEIGEHKNKEERKVSI</sequence>